<keyword evidence="1" id="KW-0732">Signal</keyword>
<dbReference type="EMBL" id="JAJNBZ010000004">
    <property type="protein sequence ID" value="MCE5169402.1"/>
    <property type="molecule type" value="Genomic_DNA"/>
</dbReference>
<proteinExistence type="predicted"/>
<feature type="signal peptide" evidence="1">
    <location>
        <begin position="1"/>
        <end position="23"/>
    </location>
</feature>
<reference evidence="2 3" key="1">
    <citation type="submission" date="2021-11" db="EMBL/GenBank/DDBJ databases">
        <title>Draft genome sequence of Paenibacillus profundus YoMME, a new Gram-positive bacteria with exoelectrogenic properties.</title>
        <authorList>
            <person name="Hubenova Y."/>
            <person name="Hubenova E."/>
            <person name="Manasiev Y."/>
            <person name="Peykov S."/>
            <person name="Mitov M."/>
        </authorList>
    </citation>
    <scope>NUCLEOTIDE SEQUENCE [LARGE SCALE GENOMIC DNA]</scope>
    <source>
        <strain evidence="2 3">YoMME</strain>
    </source>
</reference>
<accession>A0ABS8YGY4</accession>
<protein>
    <recommendedName>
        <fullName evidence="4">DUF4367 domain-containing protein</fullName>
    </recommendedName>
</protein>
<evidence type="ECO:0000313" key="2">
    <source>
        <dbReference type="EMBL" id="MCE5169402.1"/>
    </source>
</evidence>
<dbReference type="RefSeq" id="WP_233696396.1">
    <property type="nucleotide sequence ID" value="NZ_JAJNBZ010000004.1"/>
</dbReference>
<dbReference type="Proteomes" id="UP001199916">
    <property type="component" value="Unassembled WGS sequence"/>
</dbReference>
<name>A0ABS8YGY4_9BACL</name>
<organism evidence="2 3">
    <name type="scientific">Paenibacillus profundus</name>
    <dbReference type="NCBI Taxonomy" id="1173085"/>
    <lineage>
        <taxon>Bacteria</taxon>
        <taxon>Bacillati</taxon>
        <taxon>Bacillota</taxon>
        <taxon>Bacilli</taxon>
        <taxon>Bacillales</taxon>
        <taxon>Paenibacillaceae</taxon>
        <taxon>Paenibacillus</taxon>
    </lineage>
</organism>
<sequence length="179" mass="20452">MRPLRIRLLLPFIILSGCYHYQASTETSIDQQPNNYMESNESAHNIPENALPIKDAVKQVPFTVMQPEVPFEVTDKSARVFHTQMNFDAIEISYLNTKQGLNLLLTITNSQHDTGPKGKKYRKLDNQAQTWDQANEVFSALYWRHNGLTYVLFSGKETNGTTSPLYSNEQLLEIANTIE</sequence>
<keyword evidence="3" id="KW-1185">Reference proteome</keyword>
<evidence type="ECO:0000313" key="3">
    <source>
        <dbReference type="Proteomes" id="UP001199916"/>
    </source>
</evidence>
<feature type="chain" id="PRO_5047292422" description="DUF4367 domain-containing protein" evidence="1">
    <location>
        <begin position="24"/>
        <end position="179"/>
    </location>
</feature>
<evidence type="ECO:0008006" key="4">
    <source>
        <dbReference type="Google" id="ProtNLM"/>
    </source>
</evidence>
<comment type="caution">
    <text evidence="2">The sequence shown here is derived from an EMBL/GenBank/DDBJ whole genome shotgun (WGS) entry which is preliminary data.</text>
</comment>
<gene>
    <name evidence="2" type="ORF">LQV63_08760</name>
</gene>
<evidence type="ECO:0000256" key="1">
    <source>
        <dbReference type="SAM" id="SignalP"/>
    </source>
</evidence>
<dbReference type="PROSITE" id="PS51257">
    <property type="entry name" value="PROKAR_LIPOPROTEIN"/>
    <property type="match status" value="1"/>
</dbReference>